<comment type="caution">
    <text evidence="2">The sequence shown here is derived from an EMBL/GenBank/DDBJ whole genome shotgun (WGS) entry which is preliminary data.</text>
</comment>
<protein>
    <submittedName>
        <fullName evidence="2">Uncharacterized protein</fullName>
    </submittedName>
</protein>
<feature type="region of interest" description="Disordered" evidence="1">
    <location>
        <begin position="1"/>
        <end position="58"/>
    </location>
</feature>
<reference evidence="2 3" key="1">
    <citation type="submission" date="2023-05" db="EMBL/GenBank/DDBJ databases">
        <title>Streptantibioticus silvisoli sp. nov., acidotolerant actinomycetes 1 from pine litter.</title>
        <authorList>
            <person name="Swiecimska M."/>
            <person name="Golinska P."/>
            <person name="Sangal V."/>
            <person name="Wachnowicz B."/>
            <person name="Goodfellow M."/>
        </authorList>
    </citation>
    <scope>NUCLEOTIDE SEQUENCE [LARGE SCALE GENOMIC DNA]</scope>
    <source>
        <strain evidence="2 3">DSM 42109</strain>
    </source>
</reference>
<sequence length="58" mass="6139">MKSAIRGATLALAKPAKNSRTALHLHDPPPLGDLDEKHDHTARTPVPENCPPPGAVRA</sequence>
<name>A0ABT7A5I7_9ACTN</name>
<evidence type="ECO:0000313" key="2">
    <source>
        <dbReference type="EMBL" id="MDJ1136284.1"/>
    </source>
</evidence>
<keyword evidence="3" id="KW-1185">Reference proteome</keyword>
<dbReference type="EMBL" id="JANCPR020000038">
    <property type="protein sequence ID" value="MDJ1136284.1"/>
    <property type="molecule type" value="Genomic_DNA"/>
</dbReference>
<proteinExistence type="predicted"/>
<gene>
    <name evidence="2" type="ORF">NMN56_030925</name>
</gene>
<organism evidence="2 3">
    <name type="scientific">Streptomyces iconiensis</name>
    <dbReference type="NCBI Taxonomy" id="1384038"/>
    <lineage>
        <taxon>Bacteria</taxon>
        <taxon>Bacillati</taxon>
        <taxon>Actinomycetota</taxon>
        <taxon>Actinomycetes</taxon>
        <taxon>Kitasatosporales</taxon>
        <taxon>Streptomycetaceae</taxon>
        <taxon>Streptomyces</taxon>
    </lineage>
</organism>
<accession>A0ABT7A5I7</accession>
<feature type="compositionally biased region" description="Pro residues" evidence="1">
    <location>
        <begin position="48"/>
        <end position="58"/>
    </location>
</feature>
<evidence type="ECO:0000313" key="3">
    <source>
        <dbReference type="Proteomes" id="UP001214441"/>
    </source>
</evidence>
<dbReference type="Proteomes" id="UP001214441">
    <property type="component" value="Unassembled WGS sequence"/>
</dbReference>
<evidence type="ECO:0000256" key="1">
    <source>
        <dbReference type="SAM" id="MobiDB-lite"/>
    </source>
</evidence>
<dbReference type="RefSeq" id="WP_274047022.1">
    <property type="nucleotide sequence ID" value="NZ_JANCPR020000038.1"/>
</dbReference>